<keyword evidence="2" id="KW-0067">ATP-binding</keyword>
<feature type="domain" description="IstB-like ATP-binding" evidence="1">
    <location>
        <begin position="10"/>
        <end position="232"/>
    </location>
</feature>
<reference evidence="2 3" key="1">
    <citation type="journal article" date="2023" name="Ecotoxicol. Environ. Saf.">
        <title>Mercury remediation potential of mercury-resistant strain Rheinheimera metallidurans sp. nov. isolated from a municipal waste dumping site.</title>
        <authorList>
            <person name="Yadav V."/>
            <person name="Manjhi A."/>
            <person name="Vadakedath N."/>
        </authorList>
    </citation>
    <scope>NUCLEOTIDE SEQUENCE [LARGE SCALE GENOMIC DNA]</scope>
    <source>
        <strain evidence="2 3">E-49</strain>
    </source>
</reference>
<dbReference type="InterPro" id="IPR027417">
    <property type="entry name" value="P-loop_NTPase"/>
</dbReference>
<evidence type="ECO:0000313" key="2">
    <source>
        <dbReference type="EMBL" id="MEH8019550.1"/>
    </source>
</evidence>
<proteinExistence type="predicted"/>
<name>A0ABU8CDH5_9GAMM</name>
<organism evidence="2 3">
    <name type="scientific">Rheinheimera muenzenbergensis</name>
    <dbReference type="NCBI Taxonomy" id="1193628"/>
    <lineage>
        <taxon>Bacteria</taxon>
        <taxon>Pseudomonadati</taxon>
        <taxon>Pseudomonadota</taxon>
        <taxon>Gammaproteobacteria</taxon>
        <taxon>Chromatiales</taxon>
        <taxon>Chromatiaceae</taxon>
        <taxon>Rheinheimera</taxon>
    </lineage>
</organism>
<accession>A0ABU8CDH5</accession>
<dbReference type="GO" id="GO:0005524">
    <property type="term" value="F:ATP binding"/>
    <property type="evidence" value="ECO:0007669"/>
    <property type="project" value="UniProtKB-KW"/>
</dbReference>
<evidence type="ECO:0000313" key="3">
    <source>
        <dbReference type="Proteomes" id="UP001375382"/>
    </source>
</evidence>
<dbReference type="Proteomes" id="UP001375382">
    <property type="component" value="Unassembled WGS sequence"/>
</dbReference>
<protein>
    <submittedName>
        <fullName evidence="2">ATP-binding protein</fullName>
    </submittedName>
</protein>
<dbReference type="InterPro" id="IPR002611">
    <property type="entry name" value="IstB_ATP-bd"/>
</dbReference>
<comment type="caution">
    <text evidence="2">The sequence shown here is derived from an EMBL/GenBank/DDBJ whole genome shotgun (WGS) entry which is preliminary data.</text>
</comment>
<gene>
    <name evidence="2" type="ORF">MN202_20130</name>
</gene>
<sequence length="246" mass="27769">MNIQDCASLMRSLRLKGMAEGCESLCYPVGEVGKDVIDTIAFLLECEQSHREQRHLSNGLKKAKIPYPHAHQSHVQYTGFRAVNEHEIKALFRGYWYENQHCIIIEGEERSGKTYIASALLVGAIEATKKVRYLTFDEVVEDLALTRIQQSLRELHQSYLQYEVICIDNWGCKPITPLVASLILDLLGDLVGSVSLIVAARDYVLLPFTQLNMRKAQSAIINSLLNRSHCVSLLPIAPPKNMQHTH</sequence>
<dbReference type="EMBL" id="JALAAR010000032">
    <property type="protein sequence ID" value="MEH8019550.1"/>
    <property type="molecule type" value="Genomic_DNA"/>
</dbReference>
<evidence type="ECO:0000259" key="1">
    <source>
        <dbReference type="Pfam" id="PF01695"/>
    </source>
</evidence>
<keyword evidence="3" id="KW-1185">Reference proteome</keyword>
<keyword evidence="2" id="KW-0547">Nucleotide-binding</keyword>
<dbReference type="Pfam" id="PF01695">
    <property type="entry name" value="IstB_IS21"/>
    <property type="match status" value="1"/>
</dbReference>
<dbReference type="Gene3D" id="3.40.50.300">
    <property type="entry name" value="P-loop containing nucleotide triphosphate hydrolases"/>
    <property type="match status" value="1"/>
</dbReference>
<dbReference type="RefSeq" id="WP_335737926.1">
    <property type="nucleotide sequence ID" value="NZ_JALAAR010000032.1"/>
</dbReference>
<dbReference type="SUPFAM" id="SSF52540">
    <property type="entry name" value="P-loop containing nucleoside triphosphate hydrolases"/>
    <property type="match status" value="1"/>
</dbReference>